<sequence length="213" mass="24977">MIHIPQWMIKCGPLSKLWCMRFEAKHRYFKQIAKVVGNFKNIAKTLAYRHQRRMCYMLSKPHLIFKDAIESGPSCVKEASSLEYTSAFLSYFPGFNLRTQLNIVNWINVKGTQYKRNDCLLIEFQNDEPVFSRIADIAFVESCPGPIIIGEALTTLSYNSHYHSYEVRSNGTFLIIDLDKIIDHNVLTMYQTFQNYSTYYITLKYYIINDFDV</sequence>
<accession>A0AAN0JVB6</accession>
<reference evidence="2" key="1">
    <citation type="journal article" date="2010" name="Nature">
        <title>The Amphimedon queenslandica genome and the evolution of animal complexity.</title>
        <authorList>
            <person name="Srivastava M."/>
            <person name="Simakov O."/>
            <person name="Chapman J."/>
            <person name="Fahey B."/>
            <person name="Gauthier M.E."/>
            <person name="Mitros T."/>
            <person name="Richards G.S."/>
            <person name="Conaco C."/>
            <person name="Dacre M."/>
            <person name="Hellsten U."/>
            <person name="Larroux C."/>
            <person name="Putnam N.H."/>
            <person name="Stanke M."/>
            <person name="Adamska M."/>
            <person name="Darling A."/>
            <person name="Degnan S.M."/>
            <person name="Oakley T.H."/>
            <person name="Plachetzki D.C."/>
            <person name="Zhai Y."/>
            <person name="Adamski M."/>
            <person name="Calcino A."/>
            <person name="Cummins S.F."/>
            <person name="Goodstein D.M."/>
            <person name="Harris C."/>
            <person name="Jackson D.J."/>
            <person name="Leys S.P."/>
            <person name="Shu S."/>
            <person name="Woodcroft B.J."/>
            <person name="Vervoort M."/>
            <person name="Kosik K.S."/>
            <person name="Manning G."/>
            <person name="Degnan B.M."/>
            <person name="Rokhsar D.S."/>
        </authorList>
    </citation>
    <scope>NUCLEOTIDE SEQUENCE [LARGE SCALE GENOMIC DNA]</scope>
</reference>
<dbReference type="Proteomes" id="UP000007879">
    <property type="component" value="Unassembled WGS sequence"/>
</dbReference>
<organism evidence="1 2">
    <name type="scientific">Amphimedon queenslandica</name>
    <name type="common">Sponge</name>
    <dbReference type="NCBI Taxonomy" id="400682"/>
    <lineage>
        <taxon>Eukaryota</taxon>
        <taxon>Metazoa</taxon>
        <taxon>Porifera</taxon>
        <taxon>Demospongiae</taxon>
        <taxon>Heteroscleromorpha</taxon>
        <taxon>Haplosclerida</taxon>
        <taxon>Niphatidae</taxon>
        <taxon>Amphimedon</taxon>
    </lineage>
</organism>
<name>A0AAN0JVB6_AMPQE</name>
<reference evidence="1" key="2">
    <citation type="submission" date="2024-06" db="UniProtKB">
        <authorList>
            <consortium name="EnsemblMetazoa"/>
        </authorList>
    </citation>
    <scope>IDENTIFICATION</scope>
</reference>
<dbReference type="AlphaFoldDB" id="A0AAN0JVB6"/>
<dbReference type="GeneID" id="109589461"/>
<protein>
    <submittedName>
        <fullName evidence="1">Uncharacterized protein</fullName>
    </submittedName>
</protein>
<dbReference type="KEGG" id="aqu:109589461"/>
<evidence type="ECO:0000313" key="1">
    <source>
        <dbReference type="EnsemblMetazoa" id="XP_019861104.1"/>
    </source>
</evidence>
<dbReference type="EnsemblMetazoa" id="XM_020005545.1">
    <property type="protein sequence ID" value="XP_019861104.1"/>
    <property type="gene ID" value="LOC109589461"/>
</dbReference>
<proteinExistence type="predicted"/>
<evidence type="ECO:0000313" key="2">
    <source>
        <dbReference type="Proteomes" id="UP000007879"/>
    </source>
</evidence>
<keyword evidence="2" id="KW-1185">Reference proteome</keyword>
<dbReference type="RefSeq" id="XP_019861104.1">
    <property type="nucleotide sequence ID" value="XM_020005545.1"/>
</dbReference>